<dbReference type="EMBL" id="OZ020098">
    <property type="protein sequence ID" value="CAK9270098.1"/>
    <property type="molecule type" value="Genomic_DNA"/>
</dbReference>
<feature type="region of interest" description="Disordered" evidence="1">
    <location>
        <begin position="210"/>
        <end position="239"/>
    </location>
</feature>
<feature type="compositionally biased region" description="Basic and acidic residues" evidence="1">
    <location>
        <begin position="180"/>
        <end position="197"/>
    </location>
</feature>
<gene>
    <name evidence="3" type="ORF">CSSPJE1EN1_LOCUS15576</name>
</gene>
<evidence type="ECO:0000313" key="4">
    <source>
        <dbReference type="Proteomes" id="UP001497444"/>
    </source>
</evidence>
<feature type="compositionally biased region" description="Basic and acidic residues" evidence="1">
    <location>
        <begin position="217"/>
        <end position="232"/>
    </location>
</feature>
<reference evidence="3" key="1">
    <citation type="submission" date="2024-02" db="EMBL/GenBank/DDBJ databases">
        <authorList>
            <consortium name="ELIXIR-Norway"/>
            <consortium name="Elixir Norway"/>
        </authorList>
    </citation>
    <scope>NUCLEOTIDE SEQUENCE</scope>
</reference>
<dbReference type="Proteomes" id="UP001497444">
    <property type="component" value="Chromosome 3"/>
</dbReference>
<organism evidence="3 4">
    <name type="scientific">Sphagnum jensenii</name>
    <dbReference type="NCBI Taxonomy" id="128206"/>
    <lineage>
        <taxon>Eukaryota</taxon>
        <taxon>Viridiplantae</taxon>
        <taxon>Streptophyta</taxon>
        <taxon>Embryophyta</taxon>
        <taxon>Bryophyta</taxon>
        <taxon>Sphagnophytina</taxon>
        <taxon>Sphagnopsida</taxon>
        <taxon>Sphagnales</taxon>
        <taxon>Sphagnaceae</taxon>
        <taxon>Sphagnum</taxon>
    </lineage>
</organism>
<feature type="compositionally biased region" description="Polar residues" evidence="1">
    <location>
        <begin position="290"/>
        <end position="299"/>
    </location>
</feature>
<evidence type="ECO:0000313" key="3">
    <source>
        <dbReference type="EMBL" id="CAK9270098.1"/>
    </source>
</evidence>
<keyword evidence="4" id="KW-1185">Reference proteome</keyword>
<sequence length="299" mass="34756">MQEEAEAEWGGKNWPPLSQLALRMRLAKYTPSKQELEMLMKCRREMLVSYAKAAFFSSAVAWTVSYRLKFFNRVFLTAVASFVGVEIGRQRAEQACMKDFLSLQESPVRGELIAILQRDYPNNPLLRKALQIDEDWKSIYDIGDEIPMSRLPLQAKEGQFPGDMQRDNTKDDDGAVPVLTREERQSSESWDEPRHLVTRDNHVDRQGFRKLPANRFGGDKRWELSEGKENPEGHAGTADFLVNPFNLSVWMDTQDVDEGEERGDIKGKERRRSHMTAKERREHNRKLYLNQEQNEQNLH</sequence>
<feature type="compositionally biased region" description="Basic and acidic residues" evidence="1">
    <location>
        <begin position="164"/>
        <end position="173"/>
    </location>
</feature>
<keyword evidence="2" id="KW-0472">Membrane</keyword>
<keyword evidence="2" id="KW-1133">Transmembrane helix</keyword>
<name>A0ABP0WTA9_9BRYO</name>
<feature type="transmembrane region" description="Helical" evidence="2">
    <location>
        <begin position="47"/>
        <end position="64"/>
    </location>
</feature>
<protein>
    <submittedName>
        <fullName evidence="3">Uncharacterized protein</fullName>
    </submittedName>
</protein>
<evidence type="ECO:0000256" key="2">
    <source>
        <dbReference type="SAM" id="Phobius"/>
    </source>
</evidence>
<feature type="region of interest" description="Disordered" evidence="1">
    <location>
        <begin position="158"/>
        <end position="197"/>
    </location>
</feature>
<keyword evidence="2" id="KW-0812">Transmembrane</keyword>
<feature type="region of interest" description="Disordered" evidence="1">
    <location>
        <begin position="253"/>
        <end position="299"/>
    </location>
</feature>
<proteinExistence type="predicted"/>
<accession>A0ABP0WTA9</accession>
<evidence type="ECO:0000256" key="1">
    <source>
        <dbReference type="SAM" id="MobiDB-lite"/>
    </source>
</evidence>